<accession>F6DV48</accession>
<reference evidence="2" key="1">
    <citation type="submission" date="2011-05" db="EMBL/GenBank/DDBJ databases">
        <title>Complete sequence of Desulfotomaculum ruminis DSM 2154.</title>
        <authorList>
            <person name="Lucas S."/>
            <person name="Copeland A."/>
            <person name="Lapidus A."/>
            <person name="Cheng J.-F."/>
            <person name="Goodwin L."/>
            <person name="Pitluck S."/>
            <person name="Lu M."/>
            <person name="Detter J.C."/>
            <person name="Han C."/>
            <person name="Tapia R."/>
            <person name="Land M."/>
            <person name="Hauser L."/>
            <person name="Kyrpides N."/>
            <person name="Ivanova N."/>
            <person name="Mikhailova N."/>
            <person name="Pagani I."/>
            <person name="Stams A.J.M."/>
            <person name="Plugge C.M."/>
            <person name="Muyzer G."/>
            <person name="Kuever J."/>
            <person name="Parshina S.N."/>
            <person name="Ivanova A.E."/>
            <person name="Nazina T.N."/>
            <person name="Brambilla E."/>
            <person name="Spring S."/>
            <person name="Klenk H.-P."/>
            <person name="Woyke T."/>
        </authorList>
    </citation>
    <scope>NUCLEOTIDE SEQUENCE [LARGE SCALE GENOMIC DNA]</scope>
    <source>
        <strain evidence="2">ATCC 23193 / DSM 2154 / NCIB 8452 / DL</strain>
    </source>
</reference>
<evidence type="ECO:0000313" key="1">
    <source>
        <dbReference type="EMBL" id="AEG59114.1"/>
    </source>
</evidence>
<dbReference type="KEGG" id="dru:Desru_0835"/>
<dbReference type="OrthoDB" id="1786370at2"/>
<organism evidence="1 2">
    <name type="scientific">Desulforamulus ruminis (strain ATCC 23193 / DSM 2154 / NCIMB 8452 / DL)</name>
    <name type="common">Desulfotomaculum ruminis</name>
    <dbReference type="NCBI Taxonomy" id="696281"/>
    <lineage>
        <taxon>Bacteria</taxon>
        <taxon>Bacillati</taxon>
        <taxon>Bacillota</taxon>
        <taxon>Clostridia</taxon>
        <taxon>Eubacteriales</taxon>
        <taxon>Peptococcaceae</taxon>
        <taxon>Desulforamulus</taxon>
    </lineage>
</organism>
<protein>
    <submittedName>
        <fullName evidence="1">Uncharacterized protein</fullName>
    </submittedName>
</protein>
<gene>
    <name evidence="1" type="ordered locus">Desru_0835</name>
</gene>
<dbReference type="STRING" id="696281.Desru_0835"/>
<dbReference type="EMBL" id="CP002780">
    <property type="protein sequence ID" value="AEG59114.1"/>
    <property type="molecule type" value="Genomic_DNA"/>
</dbReference>
<keyword evidence="2" id="KW-1185">Reference proteome</keyword>
<name>F6DV48_DESRL</name>
<proteinExistence type="predicted"/>
<dbReference type="HOGENOM" id="CLU_1575962_0_0_9"/>
<reference evidence="1 2" key="2">
    <citation type="journal article" date="2012" name="Stand. Genomic Sci.">
        <title>Complete genome sequence of the sulfate-reducing firmicute Desulfotomaculum ruminis type strain (DL(T)).</title>
        <authorList>
            <person name="Spring S."/>
            <person name="Visser M."/>
            <person name="Lu M."/>
            <person name="Copeland A."/>
            <person name="Lapidus A."/>
            <person name="Lucas S."/>
            <person name="Cheng J.F."/>
            <person name="Han C."/>
            <person name="Tapia R."/>
            <person name="Goodwin L.A."/>
            <person name="Pitluck S."/>
            <person name="Ivanova N."/>
            <person name="Land M."/>
            <person name="Hauser L."/>
            <person name="Larimer F."/>
            <person name="Rohde M."/>
            <person name="Goker M."/>
            <person name="Detter J.C."/>
            <person name="Kyrpides N.C."/>
            <person name="Woyke T."/>
            <person name="Schaap P.J."/>
            <person name="Plugge C.M."/>
            <person name="Muyzer G."/>
            <person name="Kuever J."/>
            <person name="Pereira I.A."/>
            <person name="Parshina S.N."/>
            <person name="Bernier-Latmani R."/>
            <person name="Stams A.J."/>
            <person name="Klenk H.P."/>
        </authorList>
    </citation>
    <scope>NUCLEOTIDE SEQUENCE [LARGE SCALE GENOMIC DNA]</scope>
    <source>
        <strain evidence="2">ATCC 23193 / DSM 2154 / NCIB 8452 / DL</strain>
    </source>
</reference>
<dbReference type="Proteomes" id="UP000009234">
    <property type="component" value="Chromosome"/>
</dbReference>
<sequence>MGGAIAYPKIIGALTDTSFLVVPALKDEMAGYCERLALGENVQYHLDWNLVIIKSLNRCLVTLEILWDDGNISVIGFPKDTWEQLSQFINYRNLLLLPDRGLVECSLISPKAAEGFLIKDANKGLVNLAHKAANIPPSLNVGGLVDPLCNLLNTARKISNGVLLS</sequence>
<dbReference type="AlphaFoldDB" id="F6DV48"/>
<dbReference type="RefSeq" id="WP_013840885.1">
    <property type="nucleotide sequence ID" value="NC_015589.1"/>
</dbReference>
<evidence type="ECO:0000313" key="2">
    <source>
        <dbReference type="Proteomes" id="UP000009234"/>
    </source>
</evidence>